<evidence type="ECO:0000313" key="4">
    <source>
        <dbReference type="Proteomes" id="UP001140091"/>
    </source>
</evidence>
<comment type="caution">
    <text evidence="3">The sequence shown here is derived from an EMBL/GenBank/DDBJ whole genome shotgun (WGS) entry which is preliminary data.</text>
</comment>
<feature type="compositionally biased region" description="Acidic residues" evidence="1">
    <location>
        <begin position="732"/>
        <end position="748"/>
    </location>
</feature>
<dbReference type="AlphaFoldDB" id="A0A9W8J3K8"/>
<feature type="compositionally biased region" description="Polar residues" evidence="1">
    <location>
        <begin position="798"/>
        <end position="811"/>
    </location>
</feature>
<proteinExistence type="predicted"/>
<reference evidence="3" key="1">
    <citation type="submission" date="2022-06" db="EMBL/GenBank/DDBJ databases">
        <title>Genome Sequence of Candolleomyces eurysporus.</title>
        <authorList>
            <person name="Buettner E."/>
        </authorList>
    </citation>
    <scope>NUCLEOTIDE SEQUENCE</scope>
    <source>
        <strain evidence="3">VTCC 930004</strain>
    </source>
</reference>
<keyword evidence="4" id="KW-1185">Reference proteome</keyword>
<name>A0A9W8J3K8_9AGAR</name>
<evidence type="ECO:0000313" key="3">
    <source>
        <dbReference type="EMBL" id="KAJ2927642.1"/>
    </source>
</evidence>
<feature type="chain" id="PRO_5040774950" evidence="2">
    <location>
        <begin position="20"/>
        <end position="1104"/>
    </location>
</feature>
<feature type="compositionally biased region" description="Basic and acidic residues" evidence="1">
    <location>
        <begin position="1075"/>
        <end position="1088"/>
    </location>
</feature>
<accession>A0A9W8J3K8</accession>
<feature type="non-terminal residue" evidence="3">
    <location>
        <position position="1104"/>
    </location>
</feature>
<protein>
    <submittedName>
        <fullName evidence="3">Uncharacterized protein</fullName>
    </submittedName>
</protein>
<dbReference type="EMBL" id="JANBPK010000971">
    <property type="protein sequence ID" value="KAJ2927642.1"/>
    <property type="molecule type" value="Genomic_DNA"/>
</dbReference>
<dbReference type="Proteomes" id="UP001140091">
    <property type="component" value="Unassembled WGS sequence"/>
</dbReference>
<feature type="compositionally biased region" description="Acidic residues" evidence="1">
    <location>
        <begin position="779"/>
        <end position="791"/>
    </location>
</feature>
<feature type="region of interest" description="Disordered" evidence="1">
    <location>
        <begin position="849"/>
        <end position="1104"/>
    </location>
</feature>
<feature type="region of interest" description="Disordered" evidence="1">
    <location>
        <begin position="732"/>
        <end position="811"/>
    </location>
</feature>
<gene>
    <name evidence="3" type="ORF">H1R20_g9453</name>
</gene>
<organism evidence="3 4">
    <name type="scientific">Candolleomyces eurysporus</name>
    <dbReference type="NCBI Taxonomy" id="2828524"/>
    <lineage>
        <taxon>Eukaryota</taxon>
        <taxon>Fungi</taxon>
        <taxon>Dikarya</taxon>
        <taxon>Basidiomycota</taxon>
        <taxon>Agaricomycotina</taxon>
        <taxon>Agaricomycetes</taxon>
        <taxon>Agaricomycetidae</taxon>
        <taxon>Agaricales</taxon>
        <taxon>Agaricineae</taxon>
        <taxon>Psathyrellaceae</taxon>
        <taxon>Candolleomyces</taxon>
    </lineage>
</organism>
<sequence length="1104" mass="118775">MPAMAGLWLLATPVPPIIAEDLPWAIASQSIFDLALRQISNVLSTIKLSGLNLIHAGKAVVLANRPGATPVMEIAAEAFAPVVEEVPVPVQEVAAEAVVSVVDAIAEVTVPVLEVVEEVAPAVNFIAEATVSIVEPVSESLIPAVEFVAKAADPAINIAKKELLDFTLVEVFDSAGPRFVRPGRMDLVSDSVELHPRLFDATAIYCIFLFSFVIWDWVRCIRRRIAEPETGFAASRSRRAYSPVPVLEPVSSLFPLPQAAHSPVPIPVLSQGFALDKNLLRVATFQTFVNVFAQQNGLSHSATKELCNSYITGLVPAVVTPGPPSGYQKEHQLSHQALVDLLNVYVTRDFRKFWEHSESTEGLSGSGAPVSGESTIRPSSAGLMPCLSPSPSAGEVAEPLGSPEGDDDSWASVSPPEGALEKAFSRPDGERIRRASFSSDVFVESENSRAARTAYNNMFSEPFQLIPSSDEWLHGPISPRTPESLRGVPLDHLMLGRSSGRSPARFAERQVSARIAAFLKEGFGSDTGTGDRTDTASRSDLDLASLASPLYGKKKLRRRGTPAPFGLKRNVALSESDMSSAEDDLQGGGPGVSFVSQSDSESDSLTEQAYEARFSRSNAPSPASDIGFMGNGFSESEDRSGSLGDYSGEGGELTEDEELEVVTVRSIGEMGGSVSSVEEEVTAQDANEIQLNGPVSIVKLPRVEGNSSGNTILNFSLSPAESYTLAVEVVNDEEEDDNDSEYDDEESQADLASVDGDSFDNTSGLSPVESYTPAVEVVNNEEDDESDEEPQADLALIGSSSDNTGLESSLSPVENVAAVEVVDEELRSTTPPISPRTTLNTLQTILEDPDEDEEPQDSFSIPFYPFDNLFDTTPPATPTPVERNDHEDLPFYPFDNLFDTTPPATPTPVKRNDQDSLATFSSEAVLRPDAQPEDEDVAEIVESPLSVPHPIAHPSESAQTPDSPSWKVVGHKGKGKATSPTTSLGLGASIWAKQEPSGSNLGFSNFECAEGESDQDNETGNKDEVDLDADDQREEGVADAEDQGSRKGKSRSRGHSWWLNRKPQENHRNRGTVGWERREAKRAREAAARRQANAESSTTCSRNH</sequence>
<feature type="region of interest" description="Disordered" evidence="1">
    <location>
        <begin position="576"/>
        <end position="657"/>
    </location>
</feature>
<evidence type="ECO:0000256" key="2">
    <source>
        <dbReference type="SAM" id="SignalP"/>
    </source>
</evidence>
<dbReference type="OrthoDB" id="3048332at2759"/>
<feature type="signal peptide" evidence="2">
    <location>
        <begin position="1"/>
        <end position="19"/>
    </location>
</feature>
<feature type="compositionally biased region" description="Acidic residues" evidence="1">
    <location>
        <begin position="1025"/>
        <end position="1042"/>
    </location>
</feature>
<keyword evidence="2" id="KW-0732">Signal</keyword>
<feature type="region of interest" description="Disordered" evidence="1">
    <location>
        <begin position="358"/>
        <end position="427"/>
    </location>
</feature>
<evidence type="ECO:0000256" key="1">
    <source>
        <dbReference type="SAM" id="MobiDB-lite"/>
    </source>
</evidence>